<dbReference type="EMBL" id="UGXS01000004">
    <property type="protein sequence ID" value="SUH14052.1"/>
    <property type="molecule type" value="Genomic_DNA"/>
</dbReference>
<gene>
    <name evidence="1" type="ORF">NCTC8258_01722</name>
</gene>
<evidence type="ECO:0000313" key="1">
    <source>
        <dbReference type="EMBL" id="SUH14052.1"/>
    </source>
</evidence>
<reference evidence="1 2" key="1">
    <citation type="submission" date="2018-06" db="EMBL/GenBank/DDBJ databases">
        <authorList>
            <consortium name="Pathogen Informatics"/>
            <person name="Doyle S."/>
        </authorList>
    </citation>
    <scope>NUCLEOTIDE SEQUENCE [LARGE SCALE GENOMIC DNA]</scope>
    <source>
        <strain evidence="1 2">NCTC8258</strain>
    </source>
</reference>
<name>A0A379W453_SALET</name>
<sequence length="78" mass="8783">MCRGDRHRRKVCAKQPGLAIFEDNVTVADIGFSCAQRFYFPALQGETSLELFFDKVFVPARLFSAMVAEPVYVLFSSS</sequence>
<organism evidence="1 2">
    <name type="scientific">Salmonella enterica I</name>
    <dbReference type="NCBI Taxonomy" id="59201"/>
    <lineage>
        <taxon>Bacteria</taxon>
        <taxon>Pseudomonadati</taxon>
        <taxon>Pseudomonadota</taxon>
        <taxon>Gammaproteobacteria</taxon>
        <taxon>Enterobacterales</taxon>
        <taxon>Enterobacteriaceae</taxon>
        <taxon>Salmonella</taxon>
    </lineage>
</organism>
<proteinExistence type="predicted"/>
<dbReference type="AlphaFoldDB" id="A0A379W453"/>
<protein>
    <submittedName>
        <fullName evidence="1">Uncharacterized protein</fullName>
    </submittedName>
</protein>
<evidence type="ECO:0000313" key="2">
    <source>
        <dbReference type="Proteomes" id="UP000255509"/>
    </source>
</evidence>
<dbReference type="Proteomes" id="UP000255509">
    <property type="component" value="Unassembled WGS sequence"/>
</dbReference>
<accession>A0A379W453</accession>